<evidence type="ECO:0000313" key="2">
    <source>
        <dbReference type="EMBL" id="KAB8182155.1"/>
    </source>
</evidence>
<dbReference type="Proteomes" id="UP000313066">
    <property type="component" value="Unassembled WGS sequence"/>
</dbReference>
<name>A0A5N6BNX7_9ACTN</name>
<organism evidence="2 3">
    <name type="scientific">Microbispora catharanthi</name>
    <dbReference type="NCBI Taxonomy" id="1712871"/>
    <lineage>
        <taxon>Bacteria</taxon>
        <taxon>Bacillati</taxon>
        <taxon>Actinomycetota</taxon>
        <taxon>Actinomycetes</taxon>
        <taxon>Streptosporangiales</taxon>
        <taxon>Streptosporangiaceae</taxon>
        <taxon>Microbispora</taxon>
    </lineage>
</organism>
<proteinExistence type="predicted"/>
<feature type="region of interest" description="Disordered" evidence="1">
    <location>
        <begin position="55"/>
        <end position="90"/>
    </location>
</feature>
<sequence>MTVTRRGSVRGLRSVVLVAALLVPAILASGMLMAHFAGYGERVRSDFSRTAAVRATPAGTADEKGAGAAGGTAGDRTLAGTPGTRPTVLPNLADGQEVRRADVVPMAGTARKPLLNPTPVPEPSGPARLYEGLVRILPIAQPVHEVVHGDAPKVSRPVKKPEPREKTTFTCAPEWRDTWLWELCREREGQPEVGR</sequence>
<comment type="caution">
    <text evidence="2">The sequence shown here is derived from an EMBL/GenBank/DDBJ whole genome shotgun (WGS) entry which is preliminary data.</text>
</comment>
<protein>
    <submittedName>
        <fullName evidence="2">Uncharacterized protein</fullName>
    </submittedName>
</protein>
<dbReference type="RefSeq" id="WP_139577232.1">
    <property type="nucleotide sequence ID" value="NZ_VDMA02000014.1"/>
</dbReference>
<reference evidence="2 3" key="1">
    <citation type="submission" date="2019-10" db="EMBL/GenBank/DDBJ databases">
        <title>Nonomuraea sp. nov., isolated from Phyllanthus amarus.</title>
        <authorList>
            <person name="Klykleung N."/>
            <person name="Tanasupawat S."/>
        </authorList>
    </citation>
    <scope>NUCLEOTIDE SEQUENCE [LARGE SCALE GENOMIC DNA]</scope>
    <source>
        <strain evidence="2 3">CR1-09</strain>
    </source>
</reference>
<keyword evidence="3" id="KW-1185">Reference proteome</keyword>
<evidence type="ECO:0000256" key="1">
    <source>
        <dbReference type="SAM" id="MobiDB-lite"/>
    </source>
</evidence>
<evidence type="ECO:0000313" key="3">
    <source>
        <dbReference type="Proteomes" id="UP000313066"/>
    </source>
</evidence>
<dbReference type="AlphaFoldDB" id="A0A5N6BNX7"/>
<gene>
    <name evidence="2" type="ORF">FH610_024750</name>
</gene>
<accession>A0A5N6BNX7</accession>
<dbReference type="EMBL" id="VDMA02000014">
    <property type="protein sequence ID" value="KAB8182155.1"/>
    <property type="molecule type" value="Genomic_DNA"/>
</dbReference>